<evidence type="ECO:0000313" key="3">
    <source>
        <dbReference type="Proteomes" id="UP000646426"/>
    </source>
</evidence>
<proteinExistence type="predicted"/>
<gene>
    <name evidence="2" type="ORF">GCM10007067_20780</name>
</gene>
<comment type="caution">
    <text evidence="2">The sequence shown here is derived from an EMBL/GenBank/DDBJ whole genome shotgun (WGS) entry which is preliminary data.</text>
</comment>
<keyword evidence="3" id="KW-1185">Reference proteome</keyword>
<dbReference type="GO" id="GO:0016757">
    <property type="term" value="F:glycosyltransferase activity"/>
    <property type="evidence" value="ECO:0007669"/>
    <property type="project" value="UniProtKB-ARBA"/>
</dbReference>
<dbReference type="Gene3D" id="3.40.50.2000">
    <property type="entry name" value="Glycogen Phosphorylase B"/>
    <property type="match status" value="2"/>
</dbReference>
<reference evidence="2" key="2">
    <citation type="submission" date="2020-09" db="EMBL/GenBank/DDBJ databases">
        <authorList>
            <person name="Sun Q."/>
            <person name="Kim S."/>
        </authorList>
    </citation>
    <scope>NUCLEOTIDE SEQUENCE</scope>
    <source>
        <strain evidence="2">KCTC 23077</strain>
    </source>
</reference>
<reference evidence="2" key="1">
    <citation type="journal article" date="2014" name="Int. J. Syst. Evol. Microbiol.">
        <title>Complete genome sequence of Corynebacterium casei LMG S-19264T (=DSM 44701T), isolated from a smear-ripened cheese.</title>
        <authorList>
            <consortium name="US DOE Joint Genome Institute (JGI-PGF)"/>
            <person name="Walter F."/>
            <person name="Albersmeier A."/>
            <person name="Kalinowski J."/>
            <person name="Ruckert C."/>
        </authorList>
    </citation>
    <scope>NUCLEOTIDE SEQUENCE</scope>
    <source>
        <strain evidence="2">KCTC 23077</strain>
    </source>
</reference>
<dbReference type="AlphaFoldDB" id="A0A918W7R7"/>
<dbReference type="EMBL" id="BMYD01000003">
    <property type="protein sequence ID" value="GHA82634.1"/>
    <property type="molecule type" value="Genomic_DNA"/>
</dbReference>
<feature type="domain" description="Glycosyltransferase subfamily 4-like N-terminal" evidence="1">
    <location>
        <begin position="14"/>
        <end position="115"/>
    </location>
</feature>
<dbReference type="SUPFAM" id="SSF53756">
    <property type="entry name" value="UDP-Glycosyltransferase/glycogen phosphorylase"/>
    <property type="match status" value="1"/>
</dbReference>
<dbReference type="Pfam" id="PF13692">
    <property type="entry name" value="Glyco_trans_1_4"/>
    <property type="match status" value="1"/>
</dbReference>
<accession>A0A918W7R7</accession>
<dbReference type="RefSeq" id="WP_189456225.1">
    <property type="nucleotide sequence ID" value="NZ_BMYD01000003.1"/>
</dbReference>
<name>A0A918W7R7_9GAMM</name>
<evidence type="ECO:0000313" key="2">
    <source>
        <dbReference type="EMBL" id="GHA82634.1"/>
    </source>
</evidence>
<evidence type="ECO:0000259" key="1">
    <source>
        <dbReference type="Pfam" id="PF13439"/>
    </source>
</evidence>
<dbReference type="PANTHER" id="PTHR12526">
    <property type="entry name" value="GLYCOSYLTRANSFERASE"/>
    <property type="match status" value="1"/>
</dbReference>
<organism evidence="2 3">
    <name type="scientific">Cognatilysobacter bugurensis</name>
    <dbReference type="NCBI Taxonomy" id="543356"/>
    <lineage>
        <taxon>Bacteria</taxon>
        <taxon>Pseudomonadati</taxon>
        <taxon>Pseudomonadota</taxon>
        <taxon>Gammaproteobacteria</taxon>
        <taxon>Lysobacterales</taxon>
        <taxon>Lysobacteraceae</taxon>
        <taxon>Cognatilysobacter</taxon>
    </lineage>
</organism>
<protein>
    <submittedName>
        <fullName evidence="2">Amylovoran biosynthesis protein AmsD</fullName>
    </submittedName>
</protein>
<sequence>MRIVHLLLTRRFAGTERHVLELAAAQAQAGHDVSLVLRGAASQSRPDAIAHRVDPGVKVHLVGDLLSGWQASGLVRRLRPDVAHAHLSGGCRALKSVKACLRVATLHIRYKPRQHAHLDGLIAIAPWQLAEIPMSLRERTVQIDNWTHDCRAEPGARERLRRAHGIADDAFLIGTLGRVERSKGHDVLLESFTRARLPDARLAIVGHGDEWKRMRERAPASVVMPGFTDAPRDWLAAFDLFVSCARSEPFGLVLLEAMQAGLPIVATRSEGAQHLAGLMGAPLVPVDDVDAMATAISAAHGAGLRRVAYPLTPYRIDAALPRIDAFYRAGLERR</sequence>
<dbReference type="Proteomes" id="UP000646426">
    <property type="component" value="Unassembled WGS sequence"/>
</dbReference>
<dbReference type="Pfam" id="PF13439">
    <property type="entry name" value="Glyco_transf_4"/>
    <property type="match status" value="1"/>
</dbReference>
<dbReference type="InterPro" id="IPR028098">
    <property type="entry name" value="Glyco_trans_4-like_N"/>
</dbReference>